<dbReference type="InterPro" id="IPR043917">
    <property type="entry name" value="DUF5753"/>
</dbReference>
<reference evidence="2 3" key="1">
    <citation type="journal article" date="2013" name="Int. J. Syst. Evol. Microbiol.">
        <title>Description of Streptomonospora sediminis sp. nov. and Streptomonospora nanhaiensis sp. nov., and reclassification of Nocardiopsis arabia Hozzein &amp; Goodfellow 2008 as Streptomonospora arabica comb. nov. and emended description of the genus Streptomonospora.</title>
        <authorList>
            <person name="Zhang D.F."/>
            <person name="Pan H.Q."/>
            <person name="He J."/>
            <person name="Zhang X.M."/>
            <person name="Zhang Y.G."/>
            <person name="Klenk H.P."/>
            <person name="Hu J.C."/>
            <person name="Li W.J."/>
        </authorList>
    </citation>
    <scope>NUCLEOTIDE SEQUENCE [LARGE SCALE GENOMIC DNA]</scope>
    <source>
        <strain evidence="2 3">12A09</strain>
    </source>
</reference>
<dbReference type="RefSeq" id="WP_267947379.1">
    <property type="nucleotide sequence ID" value="NZ_CP113264.1"/>
</dbReference>
<organism evidence="2 3">
    <name type="scientific">Streptomonospora nanhaiensis</name>
    <dbReference type="NCBI Taxonomy" id="1323731"/>
    <lineage>
        <taxon>Bacteria</taxon>
        <taxon>Bacillati</taxon>
        <taxon>Actinomycetota</taxon>
        <taxon>Actinomycetes</taxon>
        <taxon>Streptosporangiales</taxon>
        <taxon>Nocardiopsidaceae</taxon>
        <taxon>Streptomonospora</taxon>
    </lineage>
</organism>
<evidence type="ECO:0000313" key="3">
    <source>
        <dbReference type="Proteomes" id="UP001156498"/>
    </source>
</evidence>
<dbReference type="EMBL" id="CP113264">
    <property type="protein sequence ID" value="WAE73595.1"/>
    <property type="molecule type" value="Genomic_DNA"/>
</dbReference>
<dbReference type="Pfam" id="PF19054">
    <property type="entry name" value="DUF5753"/>
    <property type="match status" value="1"/>
</dbReference>
<name>A0ABY6YP57_9ACTN</name>
<evidence type="ECO:0000259" key="1">
    <source>
        <dbReference type="Pfam" id="PF19054"/>
    </source>
</evidence>
<protein>
    <submittedName>
        <fullName evidence="2">Helix-turn-helix transcriptional regulator</fullName>
    </submittedName>
</protein>
<sequence length="291" mass="31744">MDRRAHSPTVRLRRLARLLHRARVDAEYGVTEAAKHLGWSGTKVGRLEAAETRRIQPADIDALADLYRVDATSRAEWTALAAQAKERGWWAKYQKSGVFTDDLPGFEAEASVIRTFEPQVIPGLLQTPGYAEMILRGGQAQDDAAVAARVDARIERQGILHRHDPPDYWAVIDEAAVRRGAEAAPEIMADQIRHLLRMATRAGVTIQVLPFSAGAHAASTGAIVVMDYAEPLDPSIVYVEHYAASLMLEEPDEISLVTNVFAHVSAAALSGADSAGFLRTVLASLETETDE</sequence>
<dbReference type="Proteomes" id="UP001156498">
    <property type="component" value="Chromosome"/>
</dbReference>
<evidence type="ECO:0000313" key="2">
    <source>
        <dbReference type="EMBL" id="WAE73595.1"/>
    </source>
</evidence>
<proteinExistence type="predicted"/>
<feature type="domain" description="DUF5753" evidence="1">
    <location>
        <begin position="102"/>
        <end position="279"/>
    </location>
</feature>
<gene>
    <name evidence="2" type="ORF">OUQ99_00145</name>
</gene>
<dbReference type="Pfam" id="PF13560">
    <property type="entry name" value="HTH_31"/>
    <property type="match status" value="1"/>
</dbReference>
<accession>A0ABY6YP57</accession>
<keyword evidence="3" id="KW-1185">Reference proteome</keyword>